<name>A0A2M8KGR0_9BACT</name>
<evidence type="ECO:0000313" key="1">
    <source>
        <dbReference type="EMBL" id="PJE59109.1"/>
    </source>
</evidence>
<comment type="caution">
    <text evidence="1">The sequence shown here is derived from an EMBL/GenBank/DDBJ whole genome shotgun (WGS) entry which is preliminary data.</text>
</comment>
<reference evidence="2" key="1">
    <citation type="submission" date="2017-09" db="EMBL/GenBank/DDBJ databases">
        <title>Depth-based differentiation of microbial function through sediment-hosted aquifers and enrichment of novel symbionts in the deep terrestrial subsurface.</title>
        <authorList>
            <person name="Probst A.J."/>
            <person name="Ladd B."/>
            <person name="Jarett J.K."/>
            <person name="Geller-Mcgrath D.E."/>
            <person name="Sieber C.M.K."/>
            <person name="Emerson J.B."/>
            <person name="Anantharaman K."/>
            <person name="Thomas B.C."/>
            <person name="Malmstrom R."/>
            <person name="Stieglmeier M."/>
            <person name="Klingl A."/>
            <person name="Woyke T."/>
            <person name="Ryan C.M."/>
            <person name="Banfield J.F."/>
        </authorList>
    </citation>
    <scope>NUCLEOTIDE SEQUENCE [LARGE SCALE GENOMIC DNA]</scope>
</reference>
<sequence>MKRYYTQHPKTKIEISLSLKKFFKSHPEAADNHTRVMSDFYAKNPEIRQRSSHANKQRWARQKAARFCPLISENLAEDLCKDLQDFDCKDCSFYSKEVKR</sequence>
<gene>
    <name evidence="1" type="ORF">COU83_00490</name>
</gene>
<proteinExistence type="predicted"/>
<evidence type="ECO:0000313" key="2">
    <source>
        <dbReference type="Proteomes" id="UP000231347"/>
    </source>
</evidence>
<dbReference type="AlphaFoldDB" id="A0A2M8KGR0"/>
<protein>
    <submittedName>
        <fullName evidence="1">Uncharacterized protein</fullName>
    </submittedName>
</protein>
<organism evidence="1 2">
    <name type="scientific">Candidatus Portnoybacteria bacterium CG10_big_fil_rev_8_21_14_0_10_40_22</name>
    <dbReference type="NCBI Taxonomy" id="1974814"/>
    <lineage>
        <taxon>Bacteria</taxon>
        <taxon>Candidatus Portnoyibacteriota</taxon>
    </lineage>
</organism>
<accession>A0A2M8KGR0</accession>
<dbReference type="EMBL" id="PFDY01000011">
    <property type="protein sequence ID" value="PJE59109.1"/>
    <property type="molecule type" value="Genomic_DNA"/>
</dbReference>
<dbReference type="Proteomes" id="UP000231347">
    <property type="component" value="Unassembled WGS sequence"/>
</dbReference>